<feature type="compositionally biased region" description="Basic and acidic residues" evidence="1">
    <location>
        <begin position="52"/>
        <end position="66"/>
    </location>
</feature>
<name>A0A2L2TKN2_9HYPO</name>
<evidence type="ECO:0000313" key="3">
    <source>
        <dbReference type="Proteomes" id="UP000245910"/>
    </source>
</evidence>
<accession>A0A2L2TKN2</accession>
<organism evidence="2 3">
    <name type="scientific">Fusarium venenatum</name>
    <dbReference type="NCBI Taxonomy" id="56646"/>
    <lineage>
        <taxon>Eukaryota</taxon>
        <taxon>Fungi</taxon>
        <taxon>Dikarya</taxon>
        <taxon>Ascomycota</taxon>
        <taxon>Pezizomycotina</taxon>
        <taxon>Sordariomycetes</taxon>
        <taxon>Hypocreomycetidae</taxon>
        <taxon>Hypocreales</taxon>
        <taxon>Nectriaceae</taxon>
        <taxon>Fusarium</taxon>
    </lineage>
</organism>
<reference evidence="3" key="1">
    <citation type="submission" date="2014-10" db="EMBL/GenBank/DDBJ databases">
        <authorList>
            <person name="King R."/>
        </authorList>
    </citation>
    <scope>NUCLEOTIDE SEQUENCE [LARGE SCALE GENOMIC DNA]</scope>
    <source>
        <strain evidence="3">A3/5</strain>
    </source>
</reference>
<sequence>MVVRDGTANANLKEWEMEQRFEDMTATPTTSTDSAYRSRRFANQTPSCHQIHPREPMGRPDDKYLENGRVGNMDNWG</sequence>
<evidence type="ECO:0000256" key="1">
    <source>
        <dbReference type="SAM" id="MobiDB-lite"/>
    </source>
</evidence>
<dbReference type="EMBL" id="LN649231">
    <property type="protein sequence ID" value="CEI70639.1"/>
    <property type="molecule type" value="Genomic_DNA"/>
</dbReference>
<dbReference type="Proteomes" id="UP000245910">
    <property type="component" value="Chromosome III"/>
</dbReference>
<evidence type="ECO:0000313" key="2">
    <source>
        <dbReference type="EMBL" id="CEI70639.1"/>
    </source>
</evidence>
<proteinExistence type="predicted"/>
<protein>
    <submittedName>
        <fullName evidence="2">Uncharacterized protein</fullName>
    </submittedName>
</protein>
<dbReference type="AlphaFoldDB" id="A0A2L2TKN2"/>
<feature type="region of interest" description="Disordered" evidence="1">
    <location>
        <begin position="43"/>
        <end position="77"/>
    </location>
</feature>
<keyword evidence="3" id="KW-1185">Reference proteome</keyword>